<gene>
    <name evidence="1" type="ORF">BV898_01440</name>
</gene>
<proteinExistence type="predicted"/>
<evidence type="ECO:0000313" key="1">
    <source>
        <dbReference type="EMBL" id="OQV24852.1"/>
    </source>
</evidence>
<organism evidence="1 2">
    <name type="scientific">Hypsibius exemplaris</name>
    <name type="common">Freshwater tardigrade</name>
    <dbReference type="NCBI Taxonomy" id="2072580"/>
    <lineage>
        <taxon>Eukaryota</taxon>
        <taxon>Metazoa</taxon>
        <taxon>Ecdysozoa</taxon>
        <taxon>Tardigrada</taxon>
        <taxon>Eutardigrada</taxon>
        <taxon>Parachela</taxon>
        <taxon>Hypsibioidea</taxon>
        <taxon>Hypsibiidae</taxon>
        <taxon>Hypsibius</taxon>
    </lineage>
</organism>
<keyword evidence="2" id="KW-1185">Reference proteome</keyword>
<protein>
    <submittedName>
        <fullName evidence="1">Uncharacterized protein</fullName>
    </submittedName>
</protein>
<accession>A0A1W0XBZ5</accession>
<name>A0A1W0XBZ5_HYPEX</name>
<sequence>MINESSLRRAHYSSQILAPDFQRRRNLKNFICDDDSGAGCPDPHTLDFLNFIFPSFFVLHVPLTDRVVNTPCLDEHGEMFI</sequence>
<dbReference type="Proteomes" id="UP000192578">
    <property type="component" value="Unassembled WGS sequence"/>
</dbReference>
<evidence type="ECO:0000313" key="2">
    <source>
        <dbReference type="Proteomes" id="UP000192578"/>
    </source>
</evidence>
<reference evidence="2" key="1">
    <citation type="submission" date="2017-01" db="EMBL/GenBank/DDBJ databases">
        <title>Comparative genomics of anhydrobiosis in the tardigrade Hypsibius dujardini.</title>
        <authorList>
            <person name="Yoshida Y."/>
            <person name="Koutsovoulos G."/>
            <person name="Laetsch D."/>
            <person name="Stevens L."/>
            <person name="Kumar S."/>
            <person name="Horikawa D."/>
            <person name="Ishino K."/>
            <person name="Komine S."/>
            <person name="Tomita M."/>
            <person name="Blaxter M."/>
            <person name="Arakawa K."/>
        </authorList>
    </citation>
    <scope>NUCLEOTIDE SEQUENCE [LARGE SCALE GENOMIC DNA]</scope>
    <source>
        <strain evidence="2">Z151</strain>
    </source>
</reference>
<dbReference type="AlphaFoldDB" id="A0A1W0XBZ5"/>
<dbReference type="EMBL" id="MTYJ01000005">
    <property type="protein sequence ID" value="OQV24852.1"/>
    <property type="molecule type" value="Genomic_DNA"/>
</dbReference>
<comment type="caution">
    <text evidence="1">The sequence shown here is derived from an EMBL/GenBank/DDBJ whole genome shotgun (WGS) entry which is preliminary data.</text>
</comment>